<dbReference type="EMBL" id="AYKW01000004">
    <property type="protein sequence ID" value="PIL34802.1"/>
    <property type="molecule type" value="Genomic_DNA"/>
</dbReference>
<sequence>MATASDPAAPATPASPQPVVSMERIPDWLITHPELRKRGITLHRPLQPFTVYRTDLYQEGPVHVVKAINPSRQEIAMYDLFDQLSGSPISNHTIPHEIVRCDRPLLIMPFASDVLDICSRSTSSVLAVFDQILEGVEHLHRMRISHGDIFAFNVVSATAKDARLDARLTAGRVYLIDFESCQQFEHGPGVQDPVPLPNTHVDPPLAMKSFDPFSWDVYCLGMTLEFMVQSVFFDAPQESLPGILGLCVRWLQGNEAGCTSVCRCRPTVTRARRVLTVVRWFARVGEFFTTIVTYPMTLFKPPRADRRRD</sequence>
<dbReference type="Gene3D" id="1.10.510.10">
    <property type="entry name" value="Transferase(Phosphotransferase) domain 1"/>
    <property type="match status" value="1"/>
</dbReference>
<dbReference type="InterPro" id="IPR011009">
    <property type="entry name" value="Kinase-like_dom_sf"/>
</dbReference>
<accession>A0A2G8SM18</accession>
<dbReference type="SUPFAM" id="SSF56112">
    <property type="entry name" value="Protein kinase-like (PK-like)"/>
    <property type="match status" value="1"/>
</dbReference>
<proteinExistence type="predicted"/>
<dbReference type="AlphaFoldDB" id="A0A2G8SM18"/>
<protein>
    <recommendedName>
        <fullName evidence="3">Protein kinase domain-containing protein</fullName>
    </recommendedName>
</protein>
<evidence type="ECO:0000313" key="1">
    <source>
        <dbReference type="EMBL" id="PIL34802.1"/>
    </source>
</evidence>
<comment type="caution">
    <text evidence="1">The sequence shown here is derived from an EMBL/GenBank/DDBJ whole genome shotgun (WGS) entry which is preliminary data.</text>
</comment>
<reference evidence="1 2" key="1">
    <citation type="journal article" date="2015" name="Sci. Rep.">
        <title>Chromosome-level genome map provides insights into diverse defense mechanisms in the medicinal fungus Ganoderma sinense.</title>
        <authorList>
            <person name="Zhu Y."/>
            <person name="Xu J."/>
            <person name="Sun C."/>
            <person name="Zhou S."/>
            <person name="Xu H."/>
            <person name="Nelson D.R."/>
            <person name="Qian J."/>
            <person name="Song J."/>
            <person name="Luo H."/>
            <person name="Xiang L."/>
            <person name="Li Y."/>
            <person name="Xu Z."/>
            <person name="Ji A."/>
            <person name="Wang L."/>
            <person name="Lu S."/>
            <person name="Hayward A."/>
            <person name="Sun W."/>
            <person name="Li X."/>
            <person name="Schwartz D.C."/>
            <person name="Wang Y."/>
            <person name="Chen S."/>
        </authorList>
    </citation>
    <scope>NUCLEOTIDE SEQUENCE [LARGE SCALE GENOMIC DNA]</scope>
    <source>
        <strain evidence="1 2">ZZ0214-1</strain>
    </source>
</reference>
<keyword evidence="2" id="KW-1185">Reference proteome</keyword>
<evidence type="ECO:0000313" key="2">
    <source>
        <dbReference type="Proteomes" id="UP000230002"/>
    </source>
</evidence>
<name>A0A2G8SM18_9APHY</name>
<organism evidence="1 2">
    <name type="scientific">Ganoderma sinense ZZ0214-1</name>
    <dbReference type="NCBI Taxonomy" id="1077348"/>
    <lineage>
        <taxon>Eukaryota</taxon>
        <taxon>Fungi</taxon>
        <taxon>Dikarya</taxon>
        <taxon>Basidiomycota</taxon>
        <taxon>Agaricomycotina</taxon>
        <taxon>Agaricomycetes</taxon>
        <taxon>Polyporales</taxon>
        <taxon>Polyporaceae</taxon>
        <taxon>Ganoderma</taxon>
    </lineage>
</organism>
<dbReference type="Proteomes" id="UP000230002">
    <property type="component" value="Unassembled WGS sequence"/>
</dbReference>
<dbReference type="OrthoDB" id="4062651at2759"/>
<evidence type="ECO:0008006" key="3">
    <source>
        <dbReference type="Google" id="ProtNLM"/>
    </source>
</evidence>
<gene>
    <name evidence="1" type="ORF">GSI_02589</name>
</gene>